<gene>
    <name evidence="5" type="ORF">A11A3_00105</name>
</gene>
<evidence type="ECO:0000313" key="5">
    <source>
        <dbReference type="EMBL" id="EKF75849.1"/>
    </source>
</evidence>
<keyword evidence="4" id="KW-0275">Fatty acid biosynthesis</keyword>
<dbReference type="Proteomes" id="UP000010164">
    <property type="component" value="Unassembled WGS sequence"/>
</dbReference>
<keyword evidence="1" id="KW-0444">Lipid biosynthesis</keyword>
<keyword evidence="6" id="KW-1185">Reference proteome</keyword>
<sequence>MAVNYLAHLSLSRPTVASRVGNVLGDFMRGVDVQALPETVQRALDNHRLVDRVTDQHPSVRQARALFSPSRRRFAGVAMDVLFDHFLWQHWSRFHDRPLQHAIGDYYRQLQQGQALMPPAMQAAVGRMRERDLLNVYASLEGVSEALDAMAARIRFTNSFAGIGEELALHYDTLEQVFLALYPHLDREVTRAAIETPG</sequence>
<dbReference type="GO" id="GO:0008770">
    <property type="term" value="F:[acyl-carrier-protein] phosphodiesterase activity"/>
    <property type="evidence" value="ECO:0007669"/>
    <property type="project" value="InterPro"/>
</dbReference>
<proteinExistence type="predicted"/>
<dbReference type="PANTHER" id="PTHR38764:SF1">
    <property type="entry name" value="ACYL CARRIER PROTEIN PHOSPHODIESTERASE"/>
    <property type="match status" value="1"/>
</dbReference>
<dbReference type="eggNOG" id="COG3124">
    <property type="taxonomic scope" value="Bacteria"/>
</dbReference>
<dbReference type="STRING" id="1177179.A11A3_00105"/>
<dbReference type="AlphaFoldDB" id="L0WGK4"/>
<evidence type="ECO:0000256" key="2">
    <source>
        <dbReference type="ARBA" id="ARBA00022801"/>
    </source>
</evidence>
<dbReference type="PANTHER" id="PTHR38764">
    <property type="entry name" value="ACYL CARRIER PROTEIN PHOSPHODIESTERASE"/>
    <property type="match status" value="1"/>
</dbReference>
<keyword evidence="3" id="KW-0443">Lipid metabolism</keyword>
<evidence type="ECO:0008006" key="7">
    <source>
        <dbReference type="Google" id="ProtNLM"/>
    </source>
</evidence>
<accession>L0WGK4</accession>
<keyword evidence="4" id="KW-0276">Fatty acid metabolism</keyword>
<dbReference type="EMBL" id="AMRJ01000001">
    <property type="protein sequence ID" value="EKF75849.1"/>
    <property type="molecule type" value="Genomic_DNA"/>
</dbReference>
<dbReference type="Pfam" id="PF04336">
    <property type="entry name" value="ACP_PD"/>
    <property type="match status" value="1"/>
</dbReference>
<dbReference type="InterPro" id="IPR007431">
    <property type="entry name" value="ACP_PD"/>
</dbReference>
<dbReference type="GO" id="GO:0006633">
    <property type="term" value="P:fatty acid biosynthetic process"/>
    <property type="evidence" value="ECO:0007669"/>
    <property type="project" value="UniProtKB-KW"/>
</dbReference>
<evidence type="ECO:0000256" key="3">
    <source>
        <dbReference type="ARBA" id="ARBA00023098"/>
    </source>
</evidence>
<protein>
    <recommendedName>
        <fullName evidence="7">Acyl carrier protein phosphodiesterase</fullName>
    </recommendedName>
</protein>
<organism evidence="5 6">
    <name type="scientific">Alcanivorax hongdengensis A-11-3</name>
    <dbReference type="NCBI Taxonomy" id="1177179"/>
    <lineage>
        <taxon>Bacteria</taxon>
        <taxon>Pseudomonadati</taxon>
        <taxon>Pseudomonadota</taxon>
        <taxon>Gammaproteobacteria</taxon>
        <taxon>Oceanospirillales</taxon>
        <taxon>Alcanivoracaceae</taxon>
        <taxon>Alcanivorax</taxon>
    </lineage>
</organism>
<comment type="caution">
    <text evidence="5">The sequence shown here is derived from an EMBL/GenBank/DDBJ whole genome shotgun (WGS) entry which is preliminary data.</text>
</comment>
<name>L0WGK4_9GAMM</name>
<reference evidence="5 6" key="1">
    <citation type="journal article" date="2012" name="J. Bacteriol.">
        <title>Genome Sequence of the Alkane-Degrading Bacterium Alcanivorax hongdengensis Type Strain A-11-3.</title>
        <authorList>
            <person name="Lai Q."/>
            <person name="Shao Z."/>
        </authorList>
    </citation>
    <scope>NUCLEOTIDE SEQUENCE [LARGE SCALE GENOMIC DNA]</scope>
    <source>
        <strain evidence="5 6">A-11-3</strain>
    </source>
</reference>
<keyword evidence="2" id="KW-0378">Hydrolase</keyword>
<dbReference type="PIRSF" id="PIRSF011489">
    <property type="entry name" value="DUF479"/>
    <property type="match status" value="1"/>
</dbReference>
<evidence type="ECO:0000313" key="6">
    <source>
        <dbReference type="Proteomes" id="UP000010164"/>
    </source>
</evidence>
<dbReference type="PATRIC" id="fig|1177179.3.peg.21"/>
<evidence type="ECO:0000256" key="4">
    <source>
        <dbReference type="ARBA" id="ARBA00023160"/>
    </source>
</evidence>
<evidence type="ECO:0000256" key="1">
    <source>
        <dbReference type="ARBA" id="ARBA00022516"/>
    </source>
</evidence>